<evidence type="ECO:0000259" key="12">
    <source>
        <dbReference type="PROSITE" id="PS50076"/>
    </source>
</evidence>
<dbReference type="SMART" id="SM00271">
    <property type="entry name" value="DnaJ"/>
    <property type="match status" value="1"/>
</dbReference>
<dbReference type="SUPFAM" id="SSF144217">
    <property type="entry name" value="CSL zinc finger"/>
    <property type="match status" value="1"/>
</dbReference>
<dbReference type="Gene3D" id="1.10.287.110">
    <property type="entry name" value="DnaJ domain"/>
    <property type="match status" value="1"/>
</dbReference>
<organism evidence="14 15">
    <name type="scientific">Exophiala oligosperma</name>
    <dbReference type="NCBI Taxonomy" id="215243"/>
    <lineage>
        <taxon>Eukaryota</taxon>
        <taxon>Fungi</taxon>
        <taxon>Dikarya</taxon>
        <taxon>Ascomycota</taxon>
        <taxon>Pezizomycotina</taxon>
        <taxon>Eurotiomycetes</taxon>
        <taxon>Chaetothyriomycetidae</taxon>
        <taxon>Chaetothyriales</taxon>
        <taxon>Herpotrichiellaceae</taxon>
        <taxon>Exophiala</taxon>
    </lineage>
</organism>
<dbReference type="InterPro" id="IPR036671">
    <property type="entry name" value="DPH_MB_sf"/>
</dbReference>
<dbReference type="InterPro" id="IPR007872">
    <property type="entry name" value="DPH_MB_dom"/>
</dbReference>
<keyword evidence="11" id="KW-0539">Nucleus</keyword>
<dbReference type="HOGENOM" id="CLU_017633_7_0_1"/>
<dbReference type="Pfam" id="PF05207">
    <property type="entry name" value="Zn_ribbon_CSL"/>
    <property type="match status" value="1"/>
</dbReference>
<evidence type="ECO:0000256" key="3">
    <source>
        <dbReference type="ARBA" id="ARBA00004496"/>
    </source>
</evidence>
<accession>A0A0D2DN43</accession>
<dbReference type="STRING" id="215243.A0A0D2DN43"/>
<dbReference type="UniPathway" id="UPA00559"/>
<evidence type="ECO:0000256" key="5">
    <source>
        <dbReference type="ARBA" id="ARBA00006169"/>
    </source>
</evidence>
<evidence type="ECO:0000256" key="1">
    <source>
        <dbReference type="ARBA" id="ARBA00003474"/>
    </source>
</evidence>
<comment type="function">
    <text evidence="1">Required for the first step of diphthamide biosynthesis, the transfer of 3-amino-3-carboxypropyl from S-adenosyl-L-methionine to a histidine residue. Diphthamide is a post-translational modification of histidine which occurs in elongation factor 2.</text>
</comment>
<evidence type="ECO:0000256" key="4">
    <source>
        <dbReference type="ARBA" id="ARBA00005156"/>
    </source>
</evidence>
<feature type="domain" description="DPH-type MB" evidence="13">
    <location>
        <begin position="114"/>
        <end position="176"/>
    </location>
</feature>
<dbReference type="OrthoDB" id="445556at2759"/>
<dbReference type="CDD" id="cd06257">
    <property type="entry name" value="DnaJ"/>
    <property type="match status" value="1"/>
</dbReference>
<dbReference type="PANTHER" id="PTHR21454">
    <property type="entry name" value="DPH3 HOMOLOG-RELATED"/>
    <property type="match status" value="1"/>
</dbReference>
<evidence type="ECO:0000256" key="9">
    <source>
        <dbReference type="ARBA" id="ARBA00022833"/>
    </source>
</evidence>
<dbReference type="Pfam" id="PF00226">
    <property type="entry name" value="DnaJ"/>
    <property type="match status" value="1"/>
</dbReference>
<proteinExistence type="inferred from homology"/>
<evidence type="ECO:0000259" key="13">
    <source>
        <dbReference type="PROSITE" id="PS51074"/>
    </source>
</evidence>
<dbReference type="PANTHER" id="PTHR21454:SF46">
    <property type="entry name" value="DIPHTHAMIDE BIOSYNTHESIS PROTEIN 4"/>
    <property type="match status" value="1"/>
</dbReference>
<dbReference type="RefSeq" id="XP_016257400.1">
    <property type="nucleotide sequence ID" value="XM_016412386.1"/>
</dbReference>
<keyword evidence="8" id="KW-0479">Metal-binding</keyword>
<evidence type="ECO:0000256" key="2">
    <source>
        <dbReference type="ARBA" id="ARBA00004123"/>
    </source>
</evidence>
<dbReference type="GO" id="GO:0017183">
    <property type="term" value="P:protein histidyl modification to diphthamide"/>
    <property type="evidence" value="ECO:0007669"/>
    <property type="project" value="UniProtKB-UniPathway"/>
</dbReference>
<evidence type="ECO:0000256" key="6">
    <source>
        <dbReference type="ARBA" id="ARBA00021797"/>
    </source>
</evidence>
<protein>
    <recommendedName>
        <fullName evidence="6">Diphthamide biosynthesis protein 4</fullName>
    </recommendedName>
</protein>
<sequence>MSTTHQKTTTHTHYDVLQLPRGADWSRVSQEDIKSAYRNALLIHHPDKAAHVSLSKKQQHQKPPFHDSSPPVYSIDDIVIAYEVLADPRKRRIYNETLDKKEGSVTNEKDTHIGVEVFDLEDLQHDGHKNIWSKSCRCGDEQGYVLTETDLDNESQHGEIYVGCQGCSLFIKVLFALEEG</sequence>
<dbReference type="PROSITE" id="PS50076">
    <property type="entry name" value="DNAJ_2"/>
    <property type="match status" value="1"/>
</dbReference>
<evidence type="ECO:0000256" key="10">
    <source>
        <dbReference type="ARBA" id="ARBA00023004"/>
    </source>
</evidence>
<name>A0A0D2DN43_9EURO</name>
<dbReference type="GO" id="GO:0005737">
    <property type="term" value="C:cytoplasm"/>
    <property type="evidence" value="ECO:0007669"/>
    <property type="project" value="UniProtKB-SubCell"/>
</dbReference>
<comment type="pathway">
    <text evidence="4">Protein modification; peptidyl-diphthamide biosynthesis.</text>
</comment>
<dbReference type="GeneID" id="27362876"/>
<dbReference type="VEuPathDB" id="FungiDB:PV06_10802"/>
<evidence type="ECO:0000313" key="15">
    <source>
        <dbReference type="Proteomes" id="UP000053342"/>
    </source>
</evidence>
<keyword evidence="9" id="KW-0862">Zinc</keyword>
<dbReference type="AlphaFoldDB" id="A0A0D2DN43"/>
<evidence type="ECO:0000256" key="7">
    <source>
        <dbReference type="ARBA" id="ARBA00022490"/>
    </source>
</evidence>
<dbReference type="Gene3D" id="3.10.660.10">
    <property type="entry name" value="DPH Zinc finger"/>
    <property type="match status" value="1"/>
</dbReference>
<gene>
    <name evidence="14" type="ORF">PV06_10802</name>
</gene>
<reference evidence="14 15" key="1">
    <citation type="submission" date="2015-01" db="EMBL/GenBank/DDBJ databases">
        <title>The Genome Sequence of Exophiala oligosperma CBS72588.</title>
        <authorList>
            <consortium name="The Broad Institute Genomics Platform"/>
            <person name="Cuomo C."/>
            <person name="de Hoog S."/>
            <person name="Gorbushina A."/>
            <person name="Stielow B."/>
            <person name="Teixiera M."/>
            <person name="Abouelleil A."/>
            <person name="Chapman S.B."/>
            <person name="Priest M."/>
            <person name="Young S.K."/>
            <person name="Wortman J."/>
            <person name="Nusbaum C."/>
            <person name="Birren B."/>
        </authorList>
    </citation>
    <scope>NUCLEOTIDE SEQUENCE [LARGE SCALE GENOMIC DNA]</scope>
    <source>
        <strain evidence="14 15">CBS 72588</strain>
    </source>
</reference>
<keyword evidence="10" id="KW-0408">Iron</keyword>
<dbReference type="SUPFAM" id="SSF46565">
    <property type="entry name" value="Chaperone J-domain"/>
    <property type="match status" value="1"/>
</dbReference>
<dbReference type="InterPro" id="IPR036869">
    <property type="entry name" value="J_dom_sf"/>
</dbReference>
<dbReference type="Proteomes" id="UP000053342">
    <property type="component" value="Unassembled WGS sequence"/>
</dbReference>
<feature type="domain" description="J" evidence="12">
    <location>
        <begin position="12"/>
        <end position="98"/>
    </location>
</feature>
<dbReference type="GO" id="GO:0005634">
    <property type="term" value="C:nucleus"/>
    <property type="evidence" value="ECO:0007669"/>
    <property type="project" value="UniProtKB-SubCell"/>
</dbReference>
<evidence type="ECO:0000313" key="14">
    <source>
        <dbReference type="EMBL" id="KIW37184.1"/>
    </source>
</evidence>
<keyword evidence="15" id="KW-1185">Reference proteome</keyword>
<dbReference type="EMBL" id="KN847346">
    <property type="protein sequence ID" value="KIW37184.1"/>
    <property type="molecule type" value="Genomic_DNA"/>
</dbReference>
<comment type="similarity">
    <text evidence="5">Belongs to the DPH4 family.</text>
</comment>
<dbReference type="GO" id="GO:0046872">
    <property type="term" value="F:metal ion binding"/>
    <property type="evidence" value="ECO:0007669"/>
    <property type="project" value="UniProtKB-KW"/>
</dbReference>
<evidence type="ECO:0000256" key="11">
    <source>
        <dbReference type="ARBA" id="ARBA00023242"/>
    </source>
</evidence>
<keyword evidence="7" id="KW-0963">Cytoplasm</keyword>
<evidence type="ECO:0000256" key="8">
    <source>
        <dbReference type="ARBA" id="ARBA00022723"/>
    </source>
</evidence>
<comment type="subcellular location">
    <subcellularLocation>
        <location evidence="3">Cytoplasm</location>
    </subcellularLocation>
    <subcellularLocation>
        <location evidence="2">Nucleus</location>
    </subcellularLocation>
</comment>
<dbReference type="PROSITE" id="PS51074">
    <property type="entry name" value="DPH_MB"/>
    <property type="match status" value="1"/>
</dbReference>
<dbReference type="InterPro" id="IPR001623">
    <property type="entry name" value="DnaJ_domain"/>
</dbReference>
<dbReference type="InterPro" id="IPR044248">
    <property type="entry name" value="DPH3/4-like"/>
</dbReference>